<keyword evidence="1" id="KW-0812">Transmembrane</keyword>
<feature type="transmembrane region" description="Helical" evidence="1">
    <location>
        <begin position="36"/>
        <end position="58"/>
    </location>
</feature>
<accession>A0ABU0IUI1</accession>
<protein>
    <recommendedName>
        <fullName evidence="4">DUF805 domain-containing protein</fullName>
    </recommendedName>
</protein>
<evidence type="ECO:0000313" key="3">
    <source>
        <dbReference type="Proteomes" id="UP001228905"/>
    </source>
</evidence>
<keyword evidence="3" id="KW-1185">Reference proteome</keyword>
<dbReference type="EMBL" id="JAUSVS010000007">
    <property type="protein sequence ID" value="MDQ0465671.1"/>
    <property type="molecule type" value="Genomic_DNA"/>
</dbReference>
<name>A0ABU0IUI1_9CAUL</name>
<gene>
    <name evidence="2" type="ORF">QO010_003460</name>
</gene>
<keyword evidence="1" id="KW-0472">Membrane</keyword>
<dbReference type="RefSeq" id="WP_307351185.1">
    <property type="nucleotide sequence ID" value="NZ_JAUSVS010000007.1"/>
</dbReference>
<proteinExistence type="predicted"/>
<organism evidence="2 3">
    <name type="scientific">Caulobacter ginsengisoli</name>
    <dbReference type="NCBI Taxonomy" id="400775"/>
    <lineage>
        <taxon>Bacteria</taxon>
        <taxon>Pseudomonadati</taxon>
        <taxon>Pseudomonadota</taxon>
        <taxon>Alphaproteobacteria</taxon>
        <taxon>Caulobacterales</taxon>
        <taxon>Caulobacteraceae</taxon>
        <taxon>Caulobacter</taxon>
    </lineage>
</organism>
<sequence length="71" mass="8016">MGGLQPTHWIIYLLVIFAFIFPVWRILSRIGLPGALSLLIIVPLVNLIMLWVVAFIAWPRDKAANLTADVF</sequence>
<comment type="caution">
    <text evidence="2">The sequence shown here is derived from an EMBL/GenBank/DDBJ whole genome shotgun (WGS) entry which is preliminary data.</text>
</comment>
<keyword evidence="1" id="KW-1133">Transmembrane helix</keyword>
<dbReference type="Proteomes" id="UP001228905">
    <property type="component" value="Unassembled WGS sequence"/>
</dbReference>
<evidence type="ECO:0008006" key="4">
    <source>
        <dbReference type="Google" id="ProtNLM"/>
    </source>
</evidence>
<evidence type="ECO:0000313" key="2">
    <source>
        <dbReference type="EMBL" id="MDQ0465671.1"/>
    </source>
</evidence>
<reference evidence="2 3" key="1">
    <citation type="submission" date="2023-07" db="EMBL/GenBank/DDBJ databases">
        <title>Genomic Encyclopedia of Type Strains, Phase IV (KMG-IV): sequencing the most valuable type-strain genomes for metagenomic binning, comparative biology and taxonomic classification.</title>
        <authorList>
            <person name="Goeker M."/>
        </authorList>
    </citation>
    <scope>NUCLEOTIDE SEQUENCE [LARGE SCALE GENOMIC DNA]</scope>
    <source>
        <strain evidence="2 3">DSM 18695</strain>
    </source>
</reference>
<feature type="transmembrane region" description="Helical" evidence="1">
    <location>
        <begin position="6"/>
        <end position="24"/>
    </location>
</feature>
<evidence type="ECO:0000256" key="1">
    <source>
        <dbReference type="SAM" id="Phobius"/>
    </source>
</evidence>